<accession>X0WA68</accession>
<sequence length="96" mass="10728">MGVKFKNQMNNKSLYNQFFISAACELPKDQLTGLGPGISAACELALVQSFKPNHDPRTENKNKIFIFINNVQATSDRVQAKNSQAKRGALINFFYS</sequence>
<name>X0WA68_9ZZZZ</name>
<gene>
    <name evidence="1" type="ORF">S01H1_33240</name>
</gene>
<comment type="caution">
    <text evidence="1">The sequence shown here is derived from an EMBL/GenBank/DDBJ whole genome shotgun (WGS) entry which is preliminary data.</text>
</comment>
<dbReference type="AlphaFoldDB" id="X0WA68"/>
<proteinExistence type="predicted"/>
<dbReference type="PROSITE" id="PS51257">
    <property type="entry name" value="PROKAR_LIPOPROTEIN"/>
    <property type="match status" value="1"/>
</dbReference>
<evidence type="ECO:0000313" key="1">
    <source>
        <dbReference type="EMBL" id="GAG09551.1"/>
    </source>
</evidence>
<protein>
    <submittedName>
        <fullName evidence="1">Uncharacterized protein</fullName>
    </submittedName>
</protein>
<organism evidence="1">
    <name type="scientific">marine sediment metagenome</name>
    <dbReference type="NCBI Taxonomy" id="412755"/>
    <lineage>
        <taxon>unclassified sequences</taxon>
        <taxon>metagenomes</taxon>
        <taxon>ecological metagenomes</taxon>
    </lineage>
</organism>
<dbReference type="EMBL" id="BARS01020631">
    <property type="protein sequence ID" value="GAG09551.1"/>
    <property type="molecule type" value="Genomic_DNA"/>
</dbReference>
<reference evidence="1" key="1">
    <citation type="journal article" date="2014" name="Front. Microbiol.">
        <title>High frequency of phylogenetically diverse reductive dehalogenase-homologous genes in deep subseafloor sedimentary metagenomes.</title>
        <authorList>
            <person name="Kawai M."/>
            <person name="Futagami T."/>
            <person name="Toyoda A."/>
            <person name="Takaki Y."/>
            <person name="Nishi S."/>
            <person name="Hori S."/>
            <person name="Arai W."/>
            <person name="Tsubouchi T."/>
            <person name="Morono Y."/>
            <person name="Uchiyama I."/>
            <person name="Ito T."/>
            <person name="Fujiyama A."/>
            <person name="Inagaki F."/>
            <person name="Takami H."/>
        </authorList>
    </citation>
    <scope>NUCLEOTIDE SEQUENCE</scope>
    <source>
        <strain evidence="1">Expedition CK06-06</strain>
    </source>
</reference>